<dbReference type="Pfam" id="PF15149">
    <property type="entry name" value="CATSPERB_C"/>
    <property type="match status" value="1"/>
</dbReference>
<dbReference type="Proteomes" id="UP000708208">
    <property type="component" value="Unassembled WGS sequence"/>
</dbReference>
<dbReference type="PANTHER" id="PTHR14705:SF0">
    <property type="entry name" value="CATION CHANNEL SPERM-ASSOCIATED AUXILIARY SUBUNIT BETA"/>
    <property type="match status" value="1"/>
</dbReference>
<dbReference type="InterPro" id="IPR028748">
    <property type="entry name" value="CATSPERB"/>
</dbReference>
<keyword evidence="1" id="KW-0812">Transmembrane</keyword>
<dbReference type="OrthoDB" id="2159869at2759"/>
<feature type="domain" description="Cation channel sperm-associated protein subunit beta C-terminal" evidence="2">
    <location>
        <begin position="301"/>
        <end position="549"/>
    </location>
</feature>
<evidence type="ECO:0000259" key="2">
    <source>
        <dbReference type="Pfam" id="PF15149"/>
    </source>
</evidence>
<keyword evidence="1" id="KW-0472">Membrane</keyword>
<keyword evidence="1" id="KW-1133">Transmembrane helix</keyword>
<accession>A0A8J2P287</accession>
<name>A0A8J2P287_9HEXA</name>
<reference evidence="3" key="1">
    <citation type="submission" date="2021-06" db="EMBL/GenBank/DDBJ databases">
        <authorList>
            <person name="Hodson N. C."/>
            <person name="Mongue J. A."/>
            <person name="Jaron S. K."/>
        </authorList>
    </citation>
    <scope>NUCLEOTIDE SEQUENCE</scope>
</reference>
<dbReference type="GO" id="GO:0036128">
    <property type="term" value="C:CatSper complex"/>
    <property type="evidence" value="ECO:0007669"/>
    <property type="project" value="InterPro"/>
</dbReference>
<dbReference type="AlphaFoldDB" id="A0A8J2P287"/>
<dbReference type="EMBL" id="CAJVCH010093167">
    <property type="protein sequence ID" value="CAG7722866.1"/>
    <property type="molecule type" value="Genomic_DNA"/>
</dbReference>
<evidence type="ECO:0000256" key="1">
    <source>
        <dbReference type="SAM" id="Phobius"/>
    </source>
</evidence>
<sequence>MLATGTGSSVDSLLPGFRSAIYASVVKPIPMKLVKDNLRIQMPENSNRVRVLCTDASFKGLVVCNDFSMQSIGVTLYIPGEYSVLILGLDWETNYWKGIATHKTVLPYEVEVPSKQAFLMRMNTEAFTKGVVSLFDKSPHLDPNGTYGCNKNPPKSCNVVTPNSITFEDHNNDWEIGDGGCHFEMTLGSNSYLKSSGGKIDLDLQDSVSFQVTLQPLTSVGKIMLYRPLLIVTQSNPEVLRISSKFARLPDRQVLSVLLKPTGVKQGVSSFVVRSQISSISCDSPSSFTFIVQCVRTRGRRLVIKYPKKVEAEEILKAGRAVENEIGEEIYTVLKTNYRPPSVQGKDIPLTKNVYNADPSKPLYKSWYKKSEQKAEFKQCYMQSSRYYCGCTPADKLSDDPAYSDCKEKVYVAKRDEFITMDISYPPRMPDSEQLQDFFSPTPKISIFVEEINGRTDYKIDDSSFITSINNDEVINMGERFYFGENLMIKLQGTGLYHFKAELGRFHSFNDVTGYFILYSETNHLDDVLLVMIVMLTMTVCFILVFFGFIRVRHRLVAHLPIRVEPLKPKLA</sequence>
<keyword evidence="4" id="KW-1185">Reference proteome</keyword>
<proteinExistence type="predicted"/>
<comment type="caution">
    <text evidence="3">The sequence shown here is derived from an EMBL/GenBank/DDBJ whole genome shotgun (WGS) entry which is preliminary data.</text>
</comment>
<feature type="transmembrane region" description="Helical" evidence="1">
    <location>
        <begin position="528"/>
        <end position="550"/>
    </location>
</feature>
<evidence type="ECO:0000313" key="4">
    <source>
        <dbReference type="Proteomes" id="UP000708208"/>
    </source>
</evidence>
<dbReference type="PANTHER" id="PTHR14705">
    <property type="entry name" value="CATION CHANNEL SPERM-ASSOCIATED PROTEIN SUBUNIT BETA"/>
    <property type="match status" value="1"/>
</dbReference>
<evidence type="ECO:0000313" key="3">
    <source>
        <dbReference type="EMBL" id="CAG7722866.1"/>
    </source>
</evidence>
<organism evidence="3 4">
    <name type="scientific">Allacma fusca</name>
    <dbReference type="NCBI Taxonomy" id="39272"/>
    <lineage>
        <taxon>Eukaryota</taxon>
        <taxon>Metazoa</taxon>
        <taxon>Ecdysozoa</taxon>
        <taxon>Arthropoda</taxon>
        <taxon>Hexapoda</taxon>
        <taxon>Collembola</taxon>
        <taxon>Symphypleona</taxon>
        <taxon>Sminthuridae</taxon>
        <taxon>Allacma</taxon>
    </lineage>
</organism>
<protein>
    <recommendedName>
        <fullName evidence="2">Cation channel sperm-associated protein subunit beta C-terminal domain-containing protein</fullName>
    </recommendedName>
</protein>
<gene>
    <name evidence="3" type="ORF">AFUS01_LOCUS11976</name>
</gene>
<dbReference type="GO" id="GO:0005929">
    <property type="term" value="C:cilium"/>
    <property type="evidence" value="ECO:0007669"/>
    <property type="project" value="TreeGrafter"/>
</dbReference>
<dbReference type="InterPro" id="IPR048789">
    <property type="entry name" value="CATSPERB_C"/>
</dbReference>